<accession>A0A7T5JN00</accession>
<feature type="domain" description="Activator of Hsp90 ATPase homologue 1/2-like C-terminal" evidence="2">
    <location>
        <begin position="1"/>
        <end position="87"/>
    </location>
</feature>
<sequence>MHGPDGTDYPNKITFLEMDAPERLVYAHGDDEDDEHFRVTVTFRQEEDQTTTLTMRMQFKTAELLEQSVKEYGAIEGAEQTLDRLEEQLPKVMLIRAQGQTFAMERIFDAPRELVFQAFSQAEHLKNWWGPRGWTLPVSDLDFRPGGTWHYCMKCVDPNQGDFYGFESWGKSVYHEIVEGEKIVYIDYFSDAEGNESKEFPSSKTTLRFFDYQGKTKVVSETLYDTPEALKTVIDMGMEQGITETWDRLAEHLQSVQ</sequence>
<dbReference type="InterPro" id="IPR013538">
    <property type="entry name" value="ASHA1/2-like_C"/>
</dbReference>
<comment type="similarity">
    <text evidence="1">Belongs to the AHA1 family.</text>
</comment>
<evidence type="ECO:0000313" key="3">
    <source>
        <dbReference type="EMBL" id="QQE73500.1"/>
    </source>
</evidence>
<organism evidence="3 5">
    <name type="scientific">Brevibacillus composti</name>
    <dbReference type="NCBI Taxonomy" id="2796470"/>
    <lineage>
        <taxon>Bacteria</taxon>
        <taxon>Bacillati</taxon>
        <taxon>Bacillota</taxon>
        <taxon>Bacilli</taxon>
        <taxon>Bacillales</taxon>
        <taxon>Paenibacillaceae</taxon>
        <taxon>Brevibacillus</taxon>
    </lineage>
</organism>
<protein>
    <submittedName>
        <fullName evidence="3">SRPBCC domain-containing protein</fullName>
    </submittedName>
</protein>
<gene>
    <name evidence="3" type="ORF">JD108_16610</name>
    <name evidence="4" type="ORF">KDJ56_16555</name>
</gene>
<dbReference type="KEGG" id="bcop:JD108_16610"/>
<dbReference type="SUPFAM" id="SSF55961">
    <property type="entry name" value="Bet v1-like"/>
    <property type="match status" value="2"/>
</dbReference>
<evidence type="ECO:0000256" key="1">
    <source>
        <dbReference type="ARBA" id="ARBA00006817"/>
    </source>
</evidence>
<evidence type="ECO:0000313" key="4">
    <source>
        <dbReference type="EMBL" id="QUO40582.1"/>
    </source>
</evidence>
<name>A0A7T5JN00_9BACL</name>
<proteinExistence type="inferred from homology"/>
<dbReference type="Pfam" id="PF08327">
    <property type="entry name" value="AHSA1"/>
    <property type="match status" value="2"/>
</dbReference>
<dbReference type="Proteomes" id="UP000595847">
    <property type="component" value="Chromosome"/>
</dbReference>
<keyword evidence="6" id="KW-1185">Reference proteome</keyword>
<feature type="domain" description="Activator of Hsp90 ATPase homologue 1/2-like C-terminal" evidence="2">
    <location>
        <begin position="109"/>
        <end position="253"/>
    </location>
</feature>
<reference evidence="4" key="2">
    <citation type="submission" date="2021-04" db="EMBL/GenBank/DDBJ databases">
        <title>Brevibacillus composti FJAT-54423, complete genome.</title>
        <authorList>
            <person name="Tang R."/>
        </authorList>
    </citation>
    <scope>NUCLEOTIDE SEQUENCE</scope>
    <source>
        <strain evidence="4">FJAT-54424</strain>
    </source>
</reference>
<dbReference type="EMBL" id="CP066308">
    <property type="protein sequence ID" value="QQE73500.1"/>
    <property type="molecule type" value="Genomic_DNA"/>
</dbReference>
<dbReference type="AlphaFoldDB" id="A0A7T5JN00"/>
<evidence type="ECO:0000259" key="2">
    <source>
        <dbReference type="Pfam" id="PF08327"/>
    </source>
</evidence>
<evidence type="ECO:0000313" key="5">
    <source>
        <dbReference type="Proteomes" id="UP000595847"/>
    </source>
</evidence>
<dbReference type="InterPro" id="IPR023393">
    <property type="entry name" value="START-like_dom_sf"/>
</dbReference>
<evidence type="ECO:0000313" key="6">
    <source>
        <dbReference type="Proteomes" id="UP000677234"/>
    </source>
</evidence>
<dbReference type="Gene3D" id="3.30.530.20">
    <property type="match status" value="2"/>
</dbReference>
<reference evidence="3 5" key="1">
    <citation type="submission" date="2020-12" db="EMBL/GenBank/DDBJ databases">
        <title>strain FJAT-54423T represents a novel species of the genus Brevibacillus.</title>
        <authorList>
            <person name="Tang R."/>
        </authorList>
    </citation>
    <scope>NUCLEOTIDE SEQUENCE [LARGE SCALE GENOMIC DNA]</scope>
    <source>
        <strain evidence="3 5">FJAT-54423</strain>
    </source>
</reference>
<dbReference type="EMBL" id="CP073708">
    <property type="protein sequence ID" value="QUO40582.1"/>
    <property type="molecule type" value="Genomic_DNA"/>
</dbReference>
<dbReference type="Proteomes" id="UP000677234">
    <property type="component" value="Chromosome"/>
</dbReference>